<dbReference type="InterPro" id="IPR014756">
    <property type="entry name" value="Ig_E-set"/>
</dbReference>
<organism evidence="2 3">
    <name type="scientific">Candidatus Kutchimonas denitrificans</name>
    <dbReference type="NCBI Taxonomy" id="3056748"/>
    <lineage>
        <taxon>Bacteria</taxon>
        <taxon>Pseudomonadati</taxon>
        <taxon>Gemmatimonadota</taxon>
        <taxon>Gemmatimonadia</taxon>
        <taxon>Candidatus Palauibacterales</taxon>
        <taxon>Candidatus Palauibacteraceae</taxon>
        <taxon>Candidatus Kutchimonas</taxon>
    </lineage>
</organism>
<dbReference type="GO" id="GO:2001070">
    <property type="term" value="F:starch binding"/>
    <property type="evidence" value="ECO:0007669"/>
    <property type="project" value="InterPro"/>
</dbReference>
<accession>A0AAE5CCP5</accession>
<gene>
    <name evidence="2" type="ORF">GWO12_12685</name>
</gene>
<evidence type="ECO:0000259" key="1">
    <source>
        <dbReference type="PROSITE" id="PS51166"/>
    </source>
</evidence>
<feature type="domain" description="CBM20" evidence="1">
    <location>
        <begin position="7"/>
        <end position="98"/>
    </location>
</feature>
<dbReference type="SUPFAM" id="SSF81296">
    <property type="entry name" value="E set domains"/>
    <property type="match status" value="1"/>
</dbReference>
<dbReference type="InterPro" id="IPR032640">
    <property type="entry name" value="AMPK1_CBM"/>
</dbReference>
<dbReference type="CDD" id="cd07184">
    <property type="entry name" value="E_set_Isoamylase_like_N"/>
    <property type="match status" value="1"/>
</dbReference>
<dbReference type="EMBL" id="JAACAK010000108">
    <property type="protein sequence ID" value="NIR75945.1"/>
    <property type="molecule type" value="Genomic_DNA"/>
</dbReference>
<evidence type="ECO:0000313" key="3">
    <source>
        <dbReference type="Proteomes" id="UP000702544"/>
    </source>
</evidence>
<protein>
    <submittedName>
        <fullName evidence="2">Glycoside hydrolase</fullName>
    </submittedName>
</protein>
<name>A0AAE5CCP5_9BACT</name>
<dbReference type="Proteomes" id="UP000702544">
    <property type="component" value="Unassembled WGS sequence"/>
</dbReference>
<dbReference type="InterPro" id="IPR002044">
    <property type="entry name" value="CBM20"/>
</dbReference>
<dbReference type="Pfam" id="PF16561">
    <property type="entry name" value="AMPK1_CBM"/>
    <property type="match status" value="1"/>
</dbReference>
<dbReference type="InterPro" id="IPR013783">
    <property type="entry name" value="Ig-like_fold"/>
</dbReference>
<reference evidence="2 3" key="1">
    <citation type="submission" date="2020-01" db="EMBL/GenBank/DDBJ databases">
        <title>Genomes assembled from Gulf of Kutch pelagic sediment metagenomes.</title>
        <authorList>
            <person name="Chandrashekar M."/>
            <person name="Mahajan M.S."/>
            <person name="Dave K.J."/>
            <person name="Vatsa P."/>
            <person name="Nathani N.M."/>
        </authorList>
    </citation>
    <scope>NUCLEOTIDE SEQUENCE [LARGE SCALE GENOMIC DNA]</scope>
    <source>
        <strain evidence="2">KS3-K002</strain>
    </source>
</reference>
<comment type="caution">
    <text evidence="2">The sequence shown here is derived from an EMBL/GenBank/DDBJ whole genome shotgun (WGS) entry which is preliminary data.</text>
</comment>
<evidence type="ECO:0000313" key="2">
    <source>
        <dbReference type="EMBL" id="NIR75945.1"/>
    </source>
</evidence>
<dbReference type="Gene3D" id="2.60.40.10">
    <property type="entry name" value="Immunoglobulins"/>
    <property type="match status" value="1"/>
</dbReference>
<sequence length="98" mass="11323">MLKKTYSPKGKSCRVTFELPAEVNAQSVSLCGEFNDWDPTSHPLKPRKGRRFSTTISLEPGRSYRFKYLVDDERWENDWAADDYVSNEFGTQDSPVQL</sequence>
<proteinExistence type="predicted"/>
<dbReference type="PROSITE" id="PS51166">
    <property type="entry name" value="CBM20"/>
    <property type="match status" value="1"/>
</dbReference>
<dbReference type="AlphaFoldDB" id="A0AAE5CCP5"/>
<dbReference type="GO" id="GO:0016787">
    <property type="term" value="F:hydrolase activity"/>
    <property type="evidence" value="ECO:0007669"/>
    <property type="project" value="UniProtKB-KW"/>
</dbReference>
<keyword evidence="2" id="KW-0378">Hydrolase</keyword>